<feature type="region of interest" description="Disordered" evidence="1">
    <location>
        <begin position="401"/>
        <end position="445"/>
    </location>
</feature>
<proteinExistence type="predicted"/>
<protein>
    <submittedName>
        <fullName evidence="2">Uncharacterized protein</fullName>
    </submittedName>
</protein>
<feature type="compositionally biased region" description="Low complexity" evidence="1">
    <location>
        <begin position="427"/>
        <end position="438"/>
    </location>
</feature>
<dbReference type="EMBL" id="JAVHNQ010000003">
    <property type="protein sequence ID" value="KAK6352857.1"/>
    <property type="molecule type" value="Genomic_DNA"/>
</dbReference>
<feature type="compositionally biased region" description="Basic residues" evidence="1">
    <location>
        <begin position="1"/>
        <end position="15"/>
    </location>
</feature>
<comment type="caution">
    <text evidence="2">The sequence shown here is derived from an EMBL/GenBank/DDBJ whole genome shotgun (WGS) entry which is preliminary data.</text>
</comment>
<keyword evidence="3" id="KW-1185">Reference proteome</keyword>
<name>A0AAV9V287_9PEZI</name>
<feature type="compositionally biased region" description="Polar residues" evidence="1">
    <location>
        <begin position="192"/>
        <end position="202"/>
    </location>
</feature>
<feature type="compositionally biased region" description="Polar residues" evidence="1">
    <location>
        <begin position="225"/>
        <end position="254"/>
    </location>
</feature>
<dbReference type="AlphaFoldDB" id="A0AAV9V287"/>
<feature type="region of interest" description="Disordered" evidence="1">
    <location>
        <begin position="1"/>
        <end position="88"/>
    </location>
</feature>
<evidence type="ECO:0000256" key="1">
    <source>
        <dbReference type="SAM" id="MobiDB-lite"/>
    </source>
</evidence>
<feature type="region of interest" description="Disordered" evidence="1">
    <location>
        <begin position="107"/>
        <end position="257"/>
    </location>
</feature>
<gene>
    <name evidence="2" type="ORF">TWF696_004857</name>
</gene>
<sequence>MTLRDKLRHILHPGSKKNSVTSPTTLGPTSTNTATSKSDPNKPPNARDPGFRKSFNLGESAGNEAVTSPRDIDFNRTETKNTVSNGTDQMYTLDKYDQDYLAVSPRTNITVPEGTGANKSLSAVTPLDDEAKTASGQAVRPNTGGTTPKQEHSQFIDGERKDSGYVEPSPTRDAPTVKNSPTSEHTAVFSPEPTTTSQGTTVSPPPSTDERADTKRASSLLAIPNNATEDGTSSIYSDDSSRPQLQQVDSSAYSLPTADSPVLTPSVVPTATAHQQRYTLLVSDVLPINPEATLFPDQTNTNGGDNNDFLAAVRASFSHGSKVSPTDFTPDEPDSWSQGLIADIGKIEGTSPDPVPRSPSFQNKAVTPMATIPDSSLSADQQAEAFADIVTANVARLKMGNTDQEQKDMPQGIPDVASPEETPNGQTTNSTPSTNRPPLVHDDSVYAVTKEIPGAF</sequence>
<feature type="compositionally biased region" description="Basic and acidic residues" evidence="1">
    <location>
        <begin position="70"/>
        <end position="79"/>
    </location>
</feature>
<organism evidence="2 3">
    <name type="scientific">Orbilia brochopaga</name>
    <dbReference type="NCBI Taxonomy" id="3140254"/>
    <lineage>
        <taxon>Eukaryota</taxon>
        <taxon>Fungi</taxon>
        <taxon>Dikarya</taxon>
        <taxon>Ascomycota</taxon>
        <taxon>Pezizomycotina</taxon>
        <taxon>Orbiliomycetes</taxon>
        <taxon>Orbiliales</taxon>
        <taxon>Orbiliaceae</taxon>
        <taxon>Orbilia</taxon>
    </lineage>
</organism>
<dbReference type="Proteomes" id="UP001375240">
    <property type="component" value="Unassembled WGS sequence"/>
</dbReference>
<evidence type="ECO:0000313" key="2">
    <source>
        <dbReference type="EMBL" id="KAK6352857.1"/>
    </source>
</evidence>
<feature type="compositionally biased region" description="Basic and acidic residues" evidence="1">
    <location>
        <begin position="149"/>
        <end position="164"/>
    </location>
</feature>
<evidence type="ECO:0000313" key="3">
    <source>
        <dbReference type="Proteomes" id="UP001375240"/>
    </source>
</evidence>
<accession>A0AAV9V287</accession>
<feature type="compositionally biased region" description="Polar residues" evidence="1">
    <location>
        <begin position="16"/>
        <end position="38"/>
    </location>
</feature>
<reference evidence="2 3" key="1">
    <citation type="submission" date="2019-10" db="EMBL/GenBank/DDBJ databases">
        <authorList>
            <person name="Palmer J.M."/>
        </authorList>
    </citation>
    <scope>NUCLEOTIDE SEQUENCE [LARGE SCALE GENOMIC DNA]</scope>
    <source>
        <strain evidence="2 3">TWF696</strain>
    </source>
</reference>